<feature type="region of interest" description="Disordered" evidence="1">
    <location>
        <begin position="66"/>
        <end position="91"/>
    </location>
</feature>
<dbReference type="Pfam" id="PF09350">
    <property type="entry name" value="DJC28_CD"/>
    <property type="match status" value="1"/>
</dbReference>
<dbReference type="PANTHER" id="PTHR39394">
    <property type="entry name" value="YALI0E31793P"/>
    <property type="match status" value="1"/>
</dbReference>
<dbReference type="InterPro" id="IPR018961">
    <property type="entry name" value="DnaJ_homolog_subfam-C_membr-28"/>
</dbReference>
<organism evidence="3 4">
    <name type="scientific">Trichomonascus ciferrii</name>
    <dbReference type="NCBI Taxonomy" id="44093"/>
    <lineage>
        <taxon>Eukaryota</taxon>
        <taxon>Fungi</taxon>
        <taxon>Dikarya</taxon>
        <taxon>Ascomycota</taxon>
        <taxon>Saccharomycotina</taxon>
        <taxon>Dipodascomycetes</taxon>
        <taxon>Dipodascales</taxon>
        <taxon>Trichomonascaceae</taxon>
        <taxon>Trichomonascus</taxon>
        <taxon>Trichomonascus ciferrii complex</taxon>
    </lineage>
</organism>
<dbReference type="OrthoDB" id="1922282at2759"/>
<protein>
    <recommendedName>
        <fullName evidence="2">DnaJ homologue subfamily C member 28 conserved domain-containing protein</fullName>
    </recommendedName>
</protein>
<dbReference type="VEuPathDB" id="FungiDB:TRICI_005042"/>
<comment type="caution">
    <text evidence="3">The sequence shown here is derived from an EMBL/GenBank/DDBJ whole genome shotgun (WGS) entry which is preliminary data.</text>
</comment>
<sequence length="366" mass="42026">MIRRGVGRYRIGCKRWYSNEEGYMKRRLEQLAEEARPLKDDSKAGPNLDVLEGKARLYQKEIGNTTMPSYAPRQSRQIAESPTWEGDVSGPDQVVRDKVEKIVRQPKKEVKMSPSQRFATAREKTLDYKIDKESEGPSFRELYGERFSLGGGTSTLASIDSLASQKIEDAIAQGKFKDLPRGQKLEFPQNEAPWVDQTEYFLNQMIKKQGAAPPWIEKQGQVNFDIDQFRKNLVQRWVDHVSTKTGHVKGLDHRIKQALSVSPSEWEKQSKTFHEVSIGNLNSAIRGYNLQAPASARKGYLDLRQELDNAYRIAKDRIPKAIQNHVNPPQPVAQKRHHTAKHMYQEDPSNYYGFVDLCKDLLKRKK</sequence>
<accession>A0A642UWR0</accession>
<proteinExistence type="predicted"/>
<evidence type="ECO:0000259" key="2">
    <source>
        <dbReference type="Pfam" id="PF09350"/>
    </source>
</evidence>
<gene>
    <name evidence="3" type="ORF">TRICI_005042</name>
</gene>
<name>A0A642UWR0_9ASCO</name>
<evidence type="ECO:0000313" key="4">
    <source>
        <dbReference type="Proteomes" id="UP000761534"/>
    </source>
</evidence>
<feature type="compositionally biased region" description="Polar residues" evidence="1">
    <location>
        <begin position="66"/>
        <end position="80"/>
    </location>
</feature>
<dbReference type="PANTHER" id="PTHR39394:SF1">
    <property type="entry name" value="DNAJ HOMOLOGUE SUBFAMILY C MEMBER 28 CONSERVED DOMAIN-CONTAINING PROTEIN"/>
    <property type="match status" value="1"/>
</dbReference>
<dbReference type="AlphaFoldDB" id="A0A642UWR0"/>
<dbReference type="EMBL" id="SWFS01000387">
    <property type="protein sequence ID" value="KAA8906923.1"/>
    <property type="molecule type" value="Genomic_DNA"/>
</dbReference>
<dbReference type="Proteomes" id="UP000761534">
    <property type="component" value="Unassembled WGS sequence"/>
</dbReference>
<feature type="domain" description="DnaJ homologue subfamily C member 28 conserved" evidence="2">
    <location>
        <begin position="162"/>
        <end position="230"/>
    </location>
</feature>
<evidence type="ECO:0000256" key="1">
    <source>
        <dbReference type="SAM" id="MobiDB-lite"/>
    </source>
</evidence>
<reference evidence="3" key="1">
    <citation type="journal article" date="2019" name="G3 (Bethesda)">
        <title>Genome Assemblies of Two Rare Opportunistic Yeast Pathogens: Diutina rugosa (syn. Candida rugosa) and Trichomonascus ciferrii (syn. Candida ciferrii).</title>
        <authorList>
            <person name="Mixao V."/>
            <person name="Saus E."/>
            <person name="Hansen A.P."/>
            <person name="Lass-Florl C."/>
            <person name="Gabaldon T."/>
        </authorList>
    </citation>
    <scope>NUCLEOTIDE SEQUENCE</scope>
    <source>
        <strain evidence="3">CBS 4856</strain>
    </source>
</reference>
<keyword evidence="4" id="KW-1185">Reference proteome</keyword>
<evidence type="ECO:0000313" key="3">
    <source>
        <dbReference type="EMBL" id="KAA8906923.1"/>
    </source>
</evidence>